<evidence type="ECO:0000256" key="2">
    <source>
        <dbReference type="PROSITE-ProRule" id="PRU00169"/>
    </source>
</evidence>
<dbReference type="GO" id="GO:0003677">
    <property type="term" value="F:DNA binding"/>
    <property type="evidence" value="ECO:0007669"/>
    <property type="project" value="InterPro"/>
</dbReference>
<dbReference type="InterPro" id="IPR041657">
    <property type="entry name" value="HTH_17"/>
</dbReference>
<dbReference type="EMBL" id="PKTG01000064">
    <property type="protein sequence ID" value="PLX18372.1"/>
    <property type="molecule type" value="Genomic_DNA"/>
</dbReference>
<dbReference type="SUPFAM" id="SSF46955">
    <property type="entry name" value="Putative DNA-binding domain"/>
    <property type="match status" value="1"/>
</dbReference>
<dbReference type="InterPro" id="IPR009061">
    <property type="entry name" value="DNA-bd_dom_put_sf"/>
</dbReference>
<accession>A0A2N5ZID5</accession>
<feature type="modified residue" description="4-aspartylphosphate" evidence="2">
    <location>
        <position position="113"/>
    </location>
</feature>
<dbReference type="PANTHER" id="PTHR44591:SF3">
    <property type="entry name" value="RESPONSE REGULATORY DOMAIN-CONTAINING PROTEIN"/>
    <property type="match status" value="1"/>
</dbReference>
<dbReference type="Pfam" id="PF12728">
    <property type="entry name" value="HTH_17"/>
    <property type="match status" value="1"/>
</dbReference>
<dbReference type="InterPro" id="IPR050595">
    <property type="entry name" value="Bact_response_regulator"/>
</dbReference>
<sequence length="183" mass="21324">MNNKFLTIDELAVYLRISRDCAYKLAQQGKIPASKIGRKWRFEKKIIDEWIELQQNVNQKEVKKKILIVDDNQYIRELIKEILEDSFQVFEAQEGFESLKIIGNDLPDLILLDISMPYQDGYELCKYLKESSETADIPIILITGQETSTVHLKHKEVGAYDYLIKPFDNNILLFKVKKLIGLV</sequence>
<protein>
    <recommendedName>
        <fullName evidence="3">Response regulatory domain-containing protein</fullName>
    </recommendedName>
</protein>
<dbReference type="SUPFAM" id="SSF52172">
    <property type="entry name" value="CheY-like"/>
    <property type="match status" value="1"/>
</dbReference>
<evidence type="ECO:0000256" key="1">
    <source>
        <dbReference type="ARBA" id="ARBA00022553"/>
    </source>
</evidence>
<dbReference type="AlphaFoldDB" id="A0A2N5ZID5"/>
<dbReference type="InterPro" id="IPR010093">
    <property type="entry name" value="SinI_DNA-bd"/>
</dbReference>
<proteinExistence type="predicted"/>
<evidence type="ECO:0000313" key="4">
    <source>
        <dbReference type="EMBL" id="PLX18372.1"/>
    </source>
</evidence>
<dbReference type="InterPro" id="IPR011006">
    <property type="entry name" value="CheY-like_superfamily"/>
</dbReference>
<dbReference type="NCBIfam" id="TIGR01764">
    <property type="entry name" value="excise"/>
    <property type="match status" value="1"/>
</dbReference>
<name>A0A2N5ZID5_MUIH1</name>
<keyword evidence="1 2" id="KW-0597">Phosphoprotein</keyword>
<dbReference type="Proteomes" id="UP000234857">
    <property type="component" value="Unassembled WGS sequence"/>
</dbReference>
<evidence type="ECO:0000313" key="5">
    <source>
        <dbReference type="Proteomes" id="UP000234857"/>
    </source>
</evidence>
<reference evidence="4 5" key="1">
    <citation type="submission" date="2017-11" db="EMBL/GenBank/DDBJ databases">
        <title>Genome-resolved metagenomics identifies genetic mobility, metabolic interactions, and unexpected diversity in perchlorate-reducing communities.</title>
        <authorList>
            <person name="Barnum T.P."/>
            <person name="Figueroa I.A."/>
            <person name="Carlstrom C.I."/>
            <person name="Lucas L.N."/>
            <person name="Engelbrektson A.L."/>
            <person name="Coates J.D."/>
        </authorList>
    </citation>
    <scope>NUCLEOTIDE SEQUENCE [LARGE SCALE GENOMIC DNA]</scope>
    <source>
        <strain evidence="4">BM706</strain>
    </source>
</reference>
<dbReference type="Pfam" id="PF00072">
    <property type="entry name" value="Response_reg"/>
    <property type="match status" value="1"/>
</dbReference>
<dbReference type="PANTHER" id="PTHR44591">
    <property type="entry name" value="STRESS RESPONSE REGULATOR PROTEIN 1"/>
    <property type="match status" value="1"/>
</dbReference>
<dbReference type="Gene3D" id="3.40.50.2300">
    <property type="match status" value="1"/>
</dbReference>
<gene>
    <name evidence="4" type="ORF">C0601_04965</name>
</gene>
<organism evidence="4 5">
    <name type="scientific">Muiribacterium halophilum</name>
    <dbReference type="NCBI Taxonomy" id="2053465"/>
    <lineage>
        <taxon>Bacteria</taxon>
        <taxon>Candidatus Muiribacteriota</taxon>
        <taxon>Candidatus Muiribacteriia</taxon>
        <taxon>Candidatus Muiribacteriales</taxon>
        <taxon>Candidatus Muiribacteriaceae</taxon>
        <taxon>Candidatus Muiribacterium</taxon>
    </lineage>
</organism>
<dbReference type="InterPro" id="IPR001789">
    <property type="entry name" value="Sig_transdc_resp-reg_receiver"/>
</dbReference>
<feature type="domain" description="Response regulatory" evidence="3">
    <location>
        <begin position="65"/>
        <end position="180"/>
    </location>
</feature>
<comment type="caution">
    <text evidence="4">The sequence shown here is derived from an EMBL/GenBank/DDBJ whole genome shotgun (WGS) entry which is preliminary data.</text>
</comment>
<evidence type="ECO:0000259" key="3">
    <source>
        <dbReference type="PROSITE" id="PS50110"/>
    </source>
</evidence>
<dbReference type="GO" id="GO:0000160">
    <property type="term" value="P:phosphorelay signal transduction system"/>
    <property type="evidence" value="ECO:0007669"/>
    <property type="project" value="InterPro"/>
</dbReference>
<dbReference type="PROSITE" id="PS50110">
    <property type="entry name" value="RESPONSE_REGULATORY"/>
    <property type="match status" value="1"/>
</dbReference>
<dbReference type="SMART" id="SM00448">
    <property type="entry name" value="REC"/>
    <property type="match status" value="1"/>
</dbReference>